<evidence type="ECO:0000256" key="1">
    <source>
        <dbReference type="ARBA" id="ARBA00004651"/>
    </source>
</evidence>
<accession>A0ABP3Y1I5</accession>
<feature type="transmembrane region" description="Helical" evidence="7">
    <location>
        <begin position="295"/>
        <end position="317"/>
    </location>
</feature>
<feature type="transmembrane region" description="Helical" evidence="7">
    <location>
        <begin position="323"/>
        <end position="341"/>
    </location>
</feature>
<feature type="transmembrane region" description="Helical" evidence="7">
    <location>
        <begin position="182"/>
        <end position="201"/>
    </location>
</feature>
<feature type="transmembrane region" description="Helical" evidence="7">
    <location>
        <begin position="79"/>
        <end position="95"/>
    </location>
</feature>
<feature type="transmembrane region" description="Helical" evidence="7">
    <location>
        <begin position="213"/>
        <end position="231"/>
    </location>
</feature>
<reference evidence="9" key="1">
    <citation type="journal article" date="2019" name="Int. J. Syst. Evol. Microbiol.">
        <title>The Global Catalogue of Microorganisms (GCM) 10K type strain sequencing project: providing services to taxonomists for standard genome sequencing and annotation.</title>
        <authorList>
            <consortium name="The Broad Institute Genomics Platform"/>
            <consortium name="The Broad Institute Genome Sequencing Center for Infectious Disease"/>
            <person name="Wu L."/>
            <person name="Ma J."/>
        </authorList>
    </citation>
    <scope>NUCLEOTIDE SEQUENCE [LARGE SCALE GENOMIC DNA]</scope>
    <source>
        <strain evidence="9">JCM 16083</strain>
    </source>
</reference>
<evidence type="ECO:0000313" key="9">
    <source>
        <dbReference type="Proteomes" id="UP001501126"/>
    </source>
</evidence>
<keyword evidence="4 7" id="KW-0812">Transmembrane</keyword>
<evidence type="ECO:0000256" key="7">
    <source>
        <dbReference type="SAM" id="Phobius"/>
    </source>
</evidence>
<feature type="transmembrane region" description="Helical" evidence="7">
    <location>
        <begin position="46"/>
        <end position="67"/>
    </location>
</feature>
<evidence type="ECO:0000256" key="5">
    <source>
        <dbReference type="ARBA" id="ARBA00022989"/>
    </source>
</evidence>
<comment type="caution">
    <text evidence="8">The sequence shown here is derived from an EMBL/GenBank/DDBJ whole genome shotgun (WGS) entry which is preliminary data.</text>
</comment>
<keyword evidence="3" id="KW-0808">Transferase</keyword>
<evidence type="ECO:0000256" key="3">
    <source>
        <dbReference type="ARBA" id="ARBA00022679"/>
    </source>
</evidence>
<gene>
    <name evidence="8" type="ORF">GCM10009118_09830</name>
</gene>
<comment type="subcellular location">
    <subcellularLocation>
        <location evidence="1">Cell membrane</location>
        <topology evidence="1">Multi-pass membrane protein</topology>
    </subcellularLocation>
</comment>
<feature type="transmembrane region" description="Helical" evidence="7">
    <location>
        <begin position="130"/>
        <end position="149"/>
    </location>
</feature>
<keyword evidence="6 7" id="KW-0472">Membrane</keyword>
<name>A0ABP3Y1I5_9FLAO</name>
<keyword evidence="5 7" id="KW-1133">Transmembrane helix</keyword>
<feature type="transmembrane region" description="Helical" evidence="7">
    <location>
        <begin position="6"/>
        <end position="25"/>
    </location>
</feature>
<dbReference type="CDD" id="cd06853">
    <property type="entry name" value="GT_WecA_like"/>
    <property type="match status" value="1"/>
</dbReference>
<dbReference type="PANTHER" id="PTHR22926:SF3">
    <property type="entry name" value="UNDECAPRENYL-PHOSPHATE ALPHA-N-ACETYLGLUCOSAMINYL 1-PHOSPHATE TRANSFERASE"/>
    <property type="match status" value="1"/>
</dbReference>
<protein>
    <recommendedName>
        <fullName evidence="10">Undecaprenyl/decaprenyl-phosphate alpha-N-acetylglucosaminyl 1-phosphate transferase</fullName>
    </recommendedName>
</protein>
<evidence type="ECO:0000256" key="6">
    <source>
        <dbReference type="ARBA" id="ARBA00023136"/>
    </source>
</evidence>
<dbReference type="RefSeq" id="WP_343785475.1">
    <property type="nucleotide sequence ID" value="NZ_BAAAFH010000003.1"/>
</dbReference>
<keyword evidence="2" id="KW-1003">Cell membrane</keyword>
<keyword evidence="9" id="KW-1185">Reference proteome</keyword>
<feature type="transmembrane region" description="Helical" evidence="7">
    <location>
        <begin position="107"/>
        <end position="124"/>
    </location>
</feature>
<sequence>MTIFAFFVVSICLSILICGILLKFSKNLGIRNYQDYIIRWSAQTKPSLGGISFYIVFLFSLIFYAIIFGEDDVFRNSKLLGLLTAGSLAFLLGLADDAYNTRPLLKLGAQVVTGLILVYTGTYLPVSNILWIDTIFTVIWVVGVMNSINMLDNMDGISSVTAIGILLASSFGYFWIHNQTASIWLILNFSVIGALIGFLYYNWNPSKMFMGDAGSMFLGLYLAFTAVDSLWNIGVHYENHRWLGMLVALVAFTPAAADTFTVVINRLKRGQSPMVGGKDHTTHHLVYKGLKDKQVGIFFLVISVLSAGIAATMIYLISASQLVYASLLALYFPLVFGYLFYTTKKYKQKD</sequence>
<feature type="transmembrane region" description="Helical" evidence="7">
    <location>
        <begin position="243"/>
        <end position="264"/>
    </location>
</feature>
<dbReference type="Pfam" id="PF00953">
    <property type="entry name" value="Glycos_transf_4"/>
    <property type="match status" value="1"/>
</dbReference>
<dbReference type="EMBL" id="BAAAFH010000003">
    <property type="protein sequence ID" value="GAA0874575.1"/>
    <property type="molecule type" value="Genomic_DNA"/>
</dbReference>
<evidence type="ECO:0000313" key="8">
    <source>
        <dbReference type="EMBL" id="GAA0874575.1"/>
    </source>
</evidence>
<dbReference type="InterPro" id="IPR000715">
    <property type="entry name" value="Glycosyl_transferase_4"/>
</dbReference>
<feature type="transmembrane region" description="Helical" evidence="7">
    <location>
        <begin position="156"/>
        <end position="176"/>
    </location>
</feature>
<organism evidence="8 9">
    <name type="scientific">Wandonia haliotis</name>
    <dbReference type="NCBI Taxonomy" id="574963"/>
    <lineage>
        <taxon>Bacteria</taxon>
        <taxon>Pseudomonadati</taxon>
        <taxon>Bacteroidota</taxon>
        <taxon>Flavobacteriia</taxon>
        <taxon>Flavobacteriales</taxon>
        <taxon>Crocinitomicaceae</taxon>
        <taxon>Wandonia</taxon>
    </lineage>
</organism>
<dbReference type="PANTHER" id="PTHR22926">
    <property type="entry name" value="PHOSPHO-N-ACETYLMURAMOYL-PENTAPEPTIDE-TRANSFERASE"/>
    <property type="match status" value="1"/>
</dbReference>
<proteinExistence type="predicted"/>
<dbReference type="Proteomes" id="UP001501126">
    <property type="component" value="Unassembled WGS sequence"/>
</dbReference>
<evidence type="ECO:0000256" key="2">
    <source>
        <dbReference type="ARBA" id="ARBA00022475"/>
    </source>
</evidence>
<evidence type="ECO:0000256" key="4">
    <source>
        <dbReference type="ARBA" id="ARBA00022692"/>
    </source>
</evidence>
<evidence type="ECO:0008006" key="10">
    <source>
        <dbReference type="Google" id="ProtNLM"/>
    </source>
</evidence>